<name>A0A2N0WI67_9GAMM</name>
<evidence type="ECO:0000313" key="1">
    <source>
        <dbReference type="EMBL" id="PKF35499.1"/>
    </source>
</evidence>
<gene>
    <name evidence="1" type="ORF">CW311_04210</name>
</gene>
<dbReference type="EMBL" id="PISJ01000005">
    <property type="protein sequence ID" value="PKF35499.1"/>
    <property type="molecule type" value="Genomic_DNA"/>
</dbReference>
<dbReference type="Proteomes" id="UP000233553">
    <property type="component" value="Unassembled WGS sequence"/>
</dbReference>
<proteinExistence type="predicted"/>
<dbReference type="RefSeq" id="WP_101235720.1">
    <property type="nucleotide sequence ID" value="NZ_PISJ01000005.1"/>
</dbReference>
<dbReference type="AlphaFoldDB" id="A0A2N0WI67"/>
<comment type="caution">
    <text evidence="1">The sequence shown here is derived from an EMBL/GenBank/DDBJ whole genome shotgun (WGS) entry which is preliminary data.</text>
</comment>
<evidence type="ECO:0000313" key="2">
    <source>
        <dbReference type="Proteomes" id="UP000233553"/>
    </source>
</evidence>
<accession>A0A2N0WI67</accession>
<reference evidence="1 2" key="1">
    <citation type="submission" date="2017-12" db="EMBL/GenBank/DDBJ databases">
        <title>Draft Genome sequences of multiple microbial strains isolated from spacecraft associated surfaces.</title>
        <authorList>
            <person name="Seuylemezian A."/>
            <person name="Vaishampayan P."/>
            <person name="Venkateswaran K."/>
        </authorList>
    </citation>
    <scope>NUCLEOTIDE SEQUENCE [LARGE SCALE GENOMIC DNA]</scope>
    <source>
        <strain evidence="1 2">2P01AA</strain>
    </source>
</reference>
<protein>
    <submittedName>
        <fullName evidence="1">Uncharacterized protein</fullName>
    </submittedName>
</protein>
<sequence length="86" mass="9580">MTTIANLTREIEANGLKKTTEAYSNKLTALTQGAKSVQGDKRIGVYDEYVKVIEKLNLLVVVQGGPSTEPVTFEYFYGLPEQRKLL</sequence>
<organism evidence="1 2">
    <name type="scientific">Acinetobacter proteolyticus</name>
    <dbReference type="NCBI Taxonomy" id="1776741"/>
    <lineage>
        <taxon>Bacteria</taxon>
        <taxon>Pseudomonadati</taxon>
        <taxon>Pseudomonadota</taxon>
        <taxon>Gammaproteobacteria</taxon>
        <taxon>Moraxellales</taxon>
        <taxon>Moraxellaceae</taxon>
        <taxon>Acinetobacter</taxon>
    </lineage>
</organism>